<accession>A6JWC4</accession>
<dbReference type="AlphaFoldDB" id="A6JWC4"/>
<name>A6JWC4_RAT</name>
<evidence type="ECO:0000313" key="2">
    <source>
        <dbReference type="Proteomes" id="UP000234681"/>
    </source>
</evidence>
<protein>
    <submittedName>
        <fullName evidence="1">RCG23912, isoform CRA_b</fullName>
    </submittedName>
</protein>
<dbReference type="EMBL" id="CH474004">
    <property type="protein sequence ID" value="EDL75532.1"/>
    <property type="molecule type" value="Genomic_DNA"/>
</dbReference>
<sequence>MQSSPIETLFPGLLRLGVTYFYWQFQIINYVCRTQKTYSFNEDNKALSRGTQLCHDCEFIVCSSLILILTGHDPHHGVHQKDSICQLMQQDSVSSTKRMLKPGPDIYAQRY</sequence>
<evidence type="ECO:0000313" key="1">
    <source>
        <dbReference type="EMBL" id="EDL75532.1"/>
    </source>
</evidence>
<organism evidence="1 2">
    <name type="scientific">Rattus norvegicus</name>
    <name type="common">Rat</name>
    <dbReference type="NCBI Taxonomy" id="10116"/>
    <lineage>
        <taxon>Eukaryota</taxon>
        <taxon>Metazoa</taxon>
        <taxon>Chordata</taxon>
        <taxon>Craniata</taxon>
        <taxon>Vertebrata</taxon>
        <taxon>Euteleostomi</taxon>
        <taxon>Mammalia</taxon>
        <taxon>Eutheria</taxon>
        <taxon>Euarchontoglires</taxon>
        <taxon>Glires</taxon>
        <taxon>Rodentia</taxon>
        <taxon>Myomorpha</taxon>
        <taxon>Muroidea</taxon>
        <taxon>Muridae</taxon>
        <taxon>Murinae</taxon>
        <taxon>Rattus</taxon>
    </lineage>
</organism>
<proteinExistence type="predicted"/>
<gene>
    <name evidence="1" type="ORF">rCG_23912</name>
</gene>
<reference evidence="2" key="1">
    <citation type="submission" date="2005-09" db="EMBL/GenBank/DDBJ databases">
        <authorList>
            <person name="Mural R.J."/>
            <person name="Li P.W."/>
            <person name="Adams M.D."/>
            <person name="Amanatides P.G."/>
            <person name="Baden-Tillson H."/>
            <person name="Barnstead M."/>
            <person name="Chin S.H."/>
            <person name="Dew I."/>
            <person name="Evans C.A."/>
            <person name="Ferriera S."/>
            <person name="Flanigan M."/>
            <person name="Fosler C."/>
            <person name="Glodek A."/>
            <person name="Gu Z."/>
            <person name="Holt R.A."/>
            <person name="Jennings D."/>
            <person name="Kraft C.L."/>
            <person name="Lu F."/>
            <person name="Nguyen T."/>
            <person name="Nusskern D.R."/>
            <person name="Pfannkoch C.M."/>
            <person name="Sitter C."/>
            <person name="Sutton G.G."/>
            <person name="Venter J.C."/>
            <person name="Wang Z."/>
            <person name="Woodage T."/>
            <person name="Zheng X.H."/>
            <person name="Zhong F."/>
        </authorList>
    </citation>
    <scope>NUCLEOTIDE SEQUENCE [LARGE SCALE GENOMIC DNA]</scope>
    <source>
        <strain>BN</strain>
        <strain evidence="2">Sprague-Dawley</strain>
    </source>
</reference>
<dbReference type="Proteomes" id="UP000234681">
    <property type="component" value="Chromosome 9"/>
</dbReference>